<sequence length="293" mass="34395">IYKEDPVLNEEIFNKTEDERVAFEKIKNYVNSVEDITKDEIILPTSGGYDSRLLNLCINDKSRIRAFTYGISDNQSKSFEVVYGKKLSEILGTQWEQIELGKFNRYIEDWFRLFGISTHLHGMYHIEFYKKILERHSFGENVSFLSAIFGDVWSGNVTVGNITNHKELAKLSYSHGANADRTQLLIPFDDKLRKQFFGKNKLYLKSEKRRIAFLIRVKLILISYLTIVPEYFGFPVWTPFLNFDIAVSMLNIPKERRQGRAWQRDIFREYGLDLESMDLPKNTSNTLDYQAYM</sequence>
<dbReference type="InterPro" id="IPR014729">
    <property type="entry name" value="Rossmann-like_a/b/a_fold"/>
</dbReference>
<dbReference type="EMBL" id="BART01020145">
    <property type="protein sequence ID" value="GAH00653.1"/>
    <property type="molecule type" value="Genomic_DNA"/>
</dbReference>
<feature type="non-terminal residue" evidence="1">
    <location>
        <position position="293"/>
    </location>
</feature>
<dbReference type="SUPFAM" id="SSF52402">
    <property type="entry name" value="Adenine nucleotide alpha hydrolases-like"/>
    <property type="match status" value="1"/>
</dbReference>
<dbReference type="Gene3D" id="3.40.50.620">
    <property type="entry name" value="HUPs"/>
    <property type="match status" value="1"/>
</dbReference>
<protein>
    <recommendedName>
        <fullName evidence="2">Asparagine synthetase domain-containing protein</fullName>
    </recommendedName>
</protein>
<name>X1DW86_9ZZZZ</name>
<dbReference type="AlphaFoldDB" id="X1DW86"/>
<organism evidence="1">
    <name type="scientific">marine sediment metagenome</name>
    <dbReference type="NCBI Taxonomy" id="412755"/>
    <lineage>
        <taxon>unclassified sequences</taxon>
        <taxon>metagenomes</taxon>
        <taxon>ecological metagenomes</taxon>
    </lineage>
</organism>
<comment type="caution">
    <text evidence="1">The sequence shown here is derived from an EMBL/GenBank/DDBJ whole genome shotgun (WGS) entry which is preliminary data.</text>
</comment>
<accession>X1DW86</accession>
<evidence type="ECO:0000313" key="1">
    <source>
        <dbReference type="EMBL" id="GAH00653.1"/>
    </source>
</evidence>
<reference evidence="1" key="1">
    <citation type="journal article" date="2014" name="Front. Microbiol.">
        <title>High frequency of phylogenetically diverse reductive dehalogenase-homologous genes in deep subseafloor sedimentary metagenomes.</title>
        <authorList>
            <person name="Kawai M."/>
            <person name="Futagami T."/>
            <person name="Toyoda A."/>
            <person name="Takaki Y."/>
            <person name="Nishi S."/>
            <person name="Hori S."/>
            <person name="Arai W."/>
            <person name="Tsubouchi T."/>
            <person name="Morono Y."/>
            <person name="Uchiyama I."/>
            <person name="Ito T."/>
            <person name="Fujiyama A."/>
            <person name="Inagaki F."/>
            <person name="Takami H."/>
        </authorList>
    </citation>
    <scope>NUCLEOTIDE SEQUENCE</scope>
    <source>
        <strain evidence="1">Expedition CK06-06</strain>
    </source>
</reference>
<proteinExistence type="predicted"/>
<feature type="non-terminal residue" evidence="1">
    <location>
        <position position="1"/>
    </location>
</feature>
<gene>
    <name evidence="1" type="ORF">S01H4_37492</name>
</gene>
<evidence type="ECO:0008006" key="2">
    <source>
        <dbReference type="Google" id="ProtNLM"/>
    </source>
</evidence>